<keyword evidence="2" id="KW-1133">Transmembrane helix</keyword>
<feature type="transmembrane region" description="Helical" evidence="2">
    <location>
        <begin position="7"/>
        <end position="28"/>
    </location>
</feature>
<feature type="compositionally biased region" description="Polar residues" evidence="1">
    <location>
        <begin position="125"/>
        <end position="135"/>
    </location>
</feature>
<feature type="transmembrane region" description="Helical" evidence="2">
    <location>
        <begin position="40"/>
        <end position="61"/>
    </location>
</feature>
<evidence type="ECO:0000256" key="2">
    <source>
        <dbReference type="SAM" id="Phobius"/>
    </source>
</evidence>
<dbReference type="AlphaFoldDB" id="A0A1B6LEW8"/>
<sequence length="135" mass="14557">MGVSASLPNIASLIVFIPFISGVVGDGFDDDDDMIVTRNIFMAIFAMVAFVFLLTFIVILCKVCMGFRRADGCHHTDYCTPTPVVVTLPPQNPGLNTVAGGYPKPPPYSPPLPSAPPPYGFNPEINAQSDKSNYF</sequence>
<name>A0A1B6LEW8_9HEMI</name>
<gene>
    <name evidence="3" type="ORF">g.20681</name>
</gene>
<evidence type="ECO:0000256" key="1">
    <source>
        <dbReference type="SAM" id="MobiDB-lite"/>
    </source>
</evidence>
<keyword evidence="2" id="KW-0472">Membrane</keyword>
<evidence type="ECO:0000313" key="3">
    <source>
        <dbReference type="EMBL" id="JAT22237.1"/>
    </source>
</evidence>
<accession>A0A1B6LEW8</accession>
<keyword evidence="2" id="KW-0812">Transmembrane</keyword>
<protein>
    <submittedName>
        <fullName evidence="3">Uncharacterized protein</fullName>
    </submittedName>
</protein>
<feature type="region of interest" description="Disordered" evidence="1">
    <location>
        <begin position="98"/>
        <end position="135"/>
    </location>
</feature>
<proteinExistence type="predicted"/>
<organism evidence="3">
    <name type="scientific">Graphocephala atropunctata</name>
    <dbReference type="NCBI Taxonomy" id="36148"/>
    <lineage>
        <taxon>Eukaryota</taxon>
        <taxon>Metazoa</taxon>
        <taxon>Ecdysozoa</taxon>
        <taxon>Arthropoda</taxon>
        <taxon>Hexapoda</taxon>
        <taxon>Insecta</taxon>
        <taxon>Pterygota</taxon>
        <taxon>Neoptera</taxon>
        <taxon>Paraneoptera</taxon>
        <taxon>Hemiptera</taxon>
        <taxon>Auchenorrhyncha</taxon>
        <taxon>Membracoidea</taxon>
        <taxon>Cicadellidae</taxon>
        <taxon>Cicadellinae</taxon>
        <taxon>Cicadellini</taxon>
        <taxon>Graphocephala</taxon>
    </lineage>
</organism>
<feature type="compositionally biased region" description="Pro residues" evidence="1">
    <location>
        <begin position="103"/>
        <end position="120"/>
    </location>
</feature>
<dbReference type="EMBL" id="GEBQ01017740">
    <property type="protein sequence ID" value="JAT22237.1"/>
    <property type="molecule type" value="Transcribed_RNA"/>
</dbReference>
<reference evidence="3" key="1">
    <citation type="submission" date="2015-11" db="EMBL/GenBank/DDBJ databases">
        <title>De novo transcriptome assembly of four potential Pierce s Disease insect vectors from Arizona vineyards.</title>
        <authorList>
            <person name="Tassone E.E."/>
        </authorList>
    </citation>
    <scope>NUCLEOTIDE SEQUENCE</scope>
</reference>